<dbReference type="AlphaFoldDB" id="A0AB35IQV0"/>
<dbReference type="Proteomes" id="UP001211987">
    <property type="component" value="Unassembled WGS sequence"/>
</dbReference>
<dbReference type="InterPro" id="IPR011010">
    <property type="entry name" value="DNA_brk_join_enz"/>
</dbReference>
<sequence>MNYLTEEQMKDLLSIPDARDKKELRDQALLSLLYDSAARVQELIDLKVKDIKCTKNGNVTLTGKGNKVRVVPISDNTVAILKRYIKTYGLINEYENYLFNHQGKEFTRPGITYIINKYSKRIIKKYDIKFKITPHIFRHSKSMHMLHSGINLYYIKEILGHSNLTTTEKFYIKADADYKRKELYKMNNLIKESDNQEERGSWETNNSLLDWLNSL</sequence>
<gene>
    <name evidence="3" type="ORF">PM738_19815</name>
</gene>
<dbReference type="PANTHER" id="PTHR30349:SF81">
    <property type="entry name" value="TYROSINE RECOMBINASE XERC"/>
    <property type="match status" value="1"/>
</dbReference>
<evidence type="ECO:0000259" key="2">
    <source>
        <dbReference type="PROSITE" id="PS51898"/>
    </source>
</evidence>
<evidence type="ECO:0000313" key="3">
    <source>
        <dbReference type="EMBL" id="MDB7086026.1"/>
    </source>
</evidence>
<dbReference type="InterPro" id="IPR013762">
    <property type="entry name" value="Integrase-like_cat_sf"/>
</dbReference>
<organism evidence="3 4">
    <name type="scientific">Thomasclavelia ramosa</name>
    <dbReference type="NCBI Taxonomy" id="1547"/>
    <lineage>
        <taxon>Bacteria</taxon>
        <taxon>Bacillati</taxon>
        <taxon>Bacillota</taxon>
        <taxon>Erysipelotrichia</taxon>
        <taxon>Erysipelotrichales</taxon>
        <taxon>Coprobacillaceae</taxon>
        <taxon>Thomasclavelia</taxon>
    </lineage>
</organism>
<dbReference type="Gene3D" id="1.10.443.10">
    <property type="entry name" value="Intergrase catalytic core"/>
    <property type="match status" value="1"/>
</dbReference>
<keyword evidence="1" id="KW-0233">DNA recombination</keyword>
<dbReference type="SUPFAM" id="SSF56349">
    <property type="entry name" value="DNA breaking-rejoining enzymes"/>
    <property type="match status" value="1"/>
</dbReference>
<reference evidence="3" key="1">
    <citation type="submission" date="2023-01" db="EMBL/GenBank/DDBJ databases">
        <title>Human gut microbiome strain richness.</title>
        <authorList>
            <person name="Chen-Liaw A."/>
        </authorList>
    </citation>
    <scope>NUCLEOTIDE SEQUENCE</scope>
    <source>
        <strain evidence="3">1001217st2_G6_1001217B_191108</strain>
    </source>
</reference>
<dbReference type="PANTHER" id="PTHR30349">
    <property type="entry name" value="PHAGE INTEGRASE-RELATED"/>
    <property type="match status" value="1"/>
</dbReference>
<evidence type="ECO:0000313" key="4">
    <source>
        <dbReference type="Proteomes" id="UP001211987"/>
    </source>
</evidence>
<dbReference type="PROSITE" id="PS51898">
    <property type="entry name" value="TYR_RECOMBINASE"/>
    <property type="match status" value="1"/>
</dbReference>
<protein>
    <submittedName>
        <fullName evidence="3">Tyrosine-type recombinase/integrase</fullName>
    </submittedName>
</protein>
<dbReference type="InterPro" id="IPR050090">
    <property type="entry name" value="Tyrosine_recombinase_XerCD"/>
</dbReference>
<dbReference type="EMBL" id="JAQLKE010000079">
    <property type="protein sequence ID" value="MDB7086026.1"/>
    <property type="molecule type" value="Genomic_DNA"/>
</dbReference>
<comment type="caution">
    <text evidence="3">The sequence shown here is derived from an EMBL/GenBank/DDBJ whole genome shotgun (WGS) entry which is preliminary data.</text>
</comment>
<dbReference type="Pfam" id="PF00589">
    <property type="entry name" value="Phage_integrase"/>
    <property type="match status" value="1"/>
</dbReference>
<dbReference type="GO" id="GO:0003677">
    <property type="term" value="F:DNA binding"/>
    <property type="evidence" value="ECO:0007669"/>
    <property type="project" value="InterPro"/>
</dbReference>
<dbReference type="InterPro" id="IPR002104">
    <property type="entry name" value="Integrase_catalytic"/>
</dbReference>
<proteinExistence type="predicted"/>
<dbReference type="GO" id="GO:0015074">
    <property type="term" value="P:DNA integration"/>
    <property type="evidence" value="ECO:0007669"/>
    <property type="project" value="InterPro"/>
</dbReference>
<feature type="domain" description="Tyr recombinase" evidence="2">
    <location>
        <begin position="1"/>
        <end position="184"/>
    </location>
</feature>
<dbReference type="GO" id="GO:0006310">
    <property type="term" value="P:DNA recombination"/>
    <property type="evidence" value="ECO:0007669"/>
    <property type="project" value="UniProtKB-KW"/>
</dbReference>
<accession>A0AB35IQV0</accession>
<name>A0AB35IQV0_9FIRM</name>
<evidence type="ECO:0000256" key="1">
    <source>
        <dbReference type="ARBA" id="ARBA00023172"/>
    </source>
</evidence>